<dbReference type="STRING" id="1433126.BN938_0766"/>
<keyword evidence="2" id="KW-0808">Transferase</keyword>
<dbReference type="KEGG" id="rbc:BN938_0766"/>
<dbReference type="HOGENOM" id="CLU_066857_0_0_10"/>
<dbReference type="GO" id="GO:0016757">
    <property type="term" value="F:glycosyltransferase activity"/>
    <property type="evidence" value="ECO:0007669"/>
    <property type="project" value="UniProtKB-KW"/>
</dbReference>
<keyword evidence="3" id="KW-1185">Reference proteome</keyword>
<dbReference type="Proteomes" id="UP000027616">
    <property type="component" value="Chromosome I"/>
</dbReference>
<evidence type="ECO:0000313" key="2">
    <source>
        <dbReference type="EMBL" id="CDN30870.1"/>
    </source>
</evidence>
<dbReference type="AlphaFoldDB" id="A0A060R6Y8"/>
<feature type="domain" description="Glycosyl transferase family 1" evidence="1">
    <location>
        <begin position="164"/>
        <end position="306"/>
    </location>
</feature>
<reference evidence="2 3" key="1">
    <citation type="journal article" date="2015" name="Genome Announc.">
        <title>Complete Genome Sequence of the Novel Leech Symbiont Mucinivorans hirudinis M3T.</title>
        <authorList>
            <person name="Nelson M.C."/>
            <person name="Bomar L."/>
            <person name="Graf J."/>
        </authorList>
    </citation>
    <scope>NUCLEOTIDE SEQUENCE [LARGE SCALE GENOMIC DNA]</scope>
    <source>
        <strain evidence="3">M3</strain>
    </source>
</reference>
<evidence type="ECO:0000313" key="3">
    <source>
        <dbReference type="Proteomes" id="UP000027616"/>
    </source>
</evidence>
<dbReference type="PANTHER" id="PTHR46401:SF8">
    <property type="entry name" value="BLL6006 PROTEIN"/>
    <property type="match status" value="1"/>
</dbReference>
<dbReference type="Pfam" id="PF00534">
    <property type="entry name" value="Glycos_transf_1"/>
    <property type="match status" value="1"/>
</dbReference>
<dbReference type="Gene3D" id="3.40.50.2000">
    <property type="entry name" value="Glycogen Phosphorylase B"/>
    <property type="match status" value="1"/>
</dbReference>
<dbReference type="InterPro" id="IPR001296">
    <property type="entry name" value="Glyco_trans_1"/>
</dbReference>
<dbReference type="OrthoDB" id="9801609at2"/>
<dbReference type="EMBL" id="HG934468">
    <property type="protein sequence ID" value="CDN30870.1"/>
    <property type="molecule type" value="Genomic_DNA"/>
</dbReference>
<protein>
    <submittedName>
        <fullName evidence="2">Mannosyltransferase B</fullName>
    </submittedName>
</protein>
<dbReference type="eggNOG" id="COG0438">
    <property type="taxonomic scope" value="Bacteria"/>
</dbReference>
<dbReference type="PANTHER" id="PTHR46401">
    <property type="entry name" value="GLYCOSYLTRANSFERASE WBBK-RELATED"/>
    <property type="match status" value="1"/>
</dbReference>
<sequence length="330" mass="37577">MITIEASNIYLGGGFVLLEEFLRQLEQRALPTRVYVGYEVVFDRLTEHCYNNIDILKSSPLGTLCRYMRKGTNTLFFCSLPPFVKYKSSVVYFHNPYFASRPHFSIGRLKYIAYHYWVKIFKKKVDFFACQTQNISTQLSDIGCNVKSMPFYIAVQKRELPKIYDFCYISTVSSHKNHKRLFEAIETLVDSGKKLRFAVTIRDTEQNSELTTKIAQINKKAAEEVIVNLGFVNRQGVEEMLNSSKAVFFPSLTETFGLPIAEAMSCGVKVIASNRAYATDLIDNPILFDPEDIGSMTSAMNDELDGKNEDVSQSLNIDDKLNELISFLAK</sequence>
<proteinExistence type="predicted"/>
<name>A0A060R6Y8_9BACT</name>
<keyword evidence="2" id="KW-0328">Glycosyltransferase</keyword>
<accession>A0A060R6Y8</accession>
<evidence type="ECO:0000259" key="1">
    <source>
        <dbReference type="Pfam" id="PF00534"/>
    </source>
</evidence>
<organism evidence="2 3">
    <name type="scientific">Mucinivorans hirudinis</name>
    <dbReference type="NCBI Taxonomy" id="1433126"/>
    <lineage>
        <taxon>Bacteria</taxon>
        <taxon>Pseudomonadati</taxon>
        <taxon>Bacteroidota</taxon>
        <taxon>Bacteroidia</taxon>
        <taxon>Bacteroidales</taxon>
        <taxon>Rikenellaceae</taxon>
        <taxon>Mucinivorans</taxon>
    </lineage>
</organism>
<gene>
    <name evidence="2" type="ORF">BN938_0766</name>
</gene>
<dbReference type="SUPFAM" id="SSF53756">
    <property type="entry name" value="UDP-Glycosyltransferase/glycogen phosphorylase"/>
    <property type="match status" value="1"/>
</dbReference>